<dbReference type="SUPFAM" id="SSF49265">
    <property type="entry name" value="Fibronectin type III"/>
    <property type="match status" value="3"/>
</dbReference>
<feature type="signal peptide" evidence="12">
    <location>
        <begin position="1"/>
        <end position="21"/>
    </location>
</feature>
<evidence type="ECO:0000256" key="4">
    <source>
        <dbReference type="ARBA" id="ARBA00022729"/>
    </source>
</evidence>
<feature type="region of interest" description="Disordered" evidence="10">
    <location>
        <begin position="723"/>
        <end position="760"/>
    </location>
</feature>
<dbReference type="Proteomes" id="UP001178508">
    <property type="component" value="Chromosome 7"/>
</dbReference>
<keyword evidence="4 12" id="KW-0732">Signal</keyword>
<proteinExistence type="inferred from homology"/>
<gene>
    <name evidence="14" type="ORF">XNOV1_A020607</name>
</gene>
<evidence type="ECO:0000313" key="15">
    <source>
        <dbReference type="Proteomes" id="UP001178508"/>
    </source>
</evidence>
<evidence type="ECO:0000256" key="3">
    <source>
        <dbReference type="ARBA" id="ARBA00022692"/>
    </source>
</evidence>
<evidence type="ECO:0000256" key="9">
    <source>
        <dbReference type="ARBA" id="ARBA00023180"/>
    </source>
</evidence>
<feature type="region of interest" description="Disordered" evidence="10">
    <location>
        <begin position="677"/>
        <end position="707"/>
    </location>
</feature>
<evidence type="ECO:0000256" key="10">
    <source>
        <dbReference type="SAM" id="MobiDB-lite"/>
    </source>
</evidence>
<feature type="chain" id="PRO_5043830297" evidence="12">
    <location>
        <begin position="22"/>
        <end position="802"/>
    </location>
</feature>
<feature type="domain" description="Fibronectin type-III" evidence="13">
    <location>
        <begin position="498"/>
        <end position="591"/>
    </location>
</feature>
<name>A0AAV1FGZ5_XYRNO</name>
<dbReference type="GO" id="GO:0005886">
    <property type="term" value="C:plasma membrane"/>
    <property type="evidence" value="ECO:0007669"/>
    <property type="project" value="UniProtKB-ARBA"/>
</dbReference>
<dbReference type="PANTHER" id="PTHR48423:SF1">
    <property type="entry name" value="INTERLEUKIN-27 RECEPTOR SUBUNIT ALPHA"/>
    <property type="match status" value="1"/>
</dbReference>
<evidence type="ECO:0000256" key="11">
    <source>
        <dbReference type="SAM" id="Phobius"/>
    </source>
</evidence>
<dbReference type="CDD" id="cd00063">
    <property type="entry name" value="FN3"/>
    <property type="match status" value="2"/>
</dbReference>
<evidence type="ECO:0000256" key="12">
    <source>
        <dbReference type="SAM" id="SignalP"/>
    </source>
</evidence>
<feature type="compositionally biased region" description="Polar residues" evidence="10">
    <location>
        <begin position="739"/>
        <end position="750"/>
    </location>
</feature>
<comment type="similarity">
    <text evidence="2">Belongs to the type I cytokine receptor family. Type 2 subfamily.</text>
</comment>
<dbReference type="AlphaFoldDB" id="A0AAV1FGZ5"/>
<dbReference type="PROSITE" id="PS50853">
    <property type="entry name" value="FN3"/>
    <property type="match status" value="2"/>
</dbReference>
<keyword evidence="5" id="KW-0677">Repeat</keyword>
<evidence type="ECO:0000256" key="2">
    <source>
        <dbReference type="ARBA" id="ARBA00008921"/>
    </source>
</evidence>
<dbReference type="InterPro" id="IPR013783">
    <property type="entry name" value="Ig-like_fold"/>
</dbReference>
<dbReference type="PANTHER" id="PTHR48423">
    <property type="entry name" value="INTERLEUKIN-27 RECEPTOR SUBUNIT ALPHA"/>
    <property type="match status" value="1"/>
</dbReference>
<keyword evidence="6 11" id="KW-1133">Transmembrane helix</keyword>
<reference evidence="14" key="1">
    <citation type="submission" date="2023-08" db="EMBL/GenBank/DDBJ databases">
        <authorList>
            <person name="Alioto T."/>
            <person name="Alioto T."/>
            <person name="Gomez Garrido J."/>
        </authorList>
    </citation>
    <scope>NUCLEOTIDE SEQUENCE</scope>
</reference>
<evidence type="ECO:0000256" key="8">
    <source>
        <dbReference type="ARBA" id="ARBA00023170"/>
    </source>
</evidence>
<evidence type="ECO:0000256" key="5">
    <source>
        <dbReference type="ARBA" id="ARBA00022737"/>
    </source>
</evidence>
<keyword evidence="3 11" id="KW-0812">Transmembrane</keyword>
<dbReference type="Pfam" id="PF00041">
    <property type="entry name" value="fn3"/>
    <property type="match status" value="1"/>
</dbReference>
<evidence type="ECO:0000256" key="7">
    <source>
        <dbReference type="ARBA" id="ARBA00023136"/>
    </source>
</evidence>
<keyword evidence="7 11" id="KW-0472">Membrane</keyword>
<dbReference type="SMART" id="SM00060">
    <property type="entry name" value="FN3"/>
    <property type="match status" value="3"/>
</dbReference>
<dbReference type="InterPro" id="IPR003961">
    <property type="entry name" value="FN3_dom"/>
</dbReference>
<feature type="domain" description="Fibronectin type-III" evidence="13">
    <location>
        <begin position="214"/>
        <end position="308"/>
    </location>
</feature>
<keyword evidence="8 14" id="KW-0675">Receptor</keyword>
<evidence type="ECO:0000313" key="14">
    <source>
        <dbReference type="EMBL" id="CAJ1060180.1"/>
    </source>
</evidence>
<keyword evidence="15" id="KW-1185">Reference proteome</keyword>
<evidence type="ECO:0000259" key="13">
    <source>
        <dbReference type="PROSITE" id="PS50853"/>
    </source>
</evidence>
<accession>A0AAV1FGZ5</accession>
<dbReference type="Gene3D" id="2.60.40.10">
    <property type="entry name" value="Immunoglobulins"/>
    <property type="match status" value="5"/>
</dbReference>
<protein>
    <submittedName>
        <fullName evidence="14">Interleukin-12 receptor subunit beta-2</fullName>
    </submittedName>
</protein>
<dbReference type="InterPro" id="IPR036116">
    <property type="entry name" value="FN3_sf"/>
</dbReference>
<feature type="compositionally biased region" description="Polar residues" evidence="10">
    <location>
        <begin position="695"/>
        <end position="707"/>
    </location>
</feature>
<comment type="subcellular location">
    <subcellularLocation>
        <location evidence="1">Membrane</location>
        <topology evidence="1">Single-pass type I membrane protein</topology>
    </subcellularLocation>
</comment>
<organism evidence="14 15">
    <name type="scientific">Xyrichtys novacula</name>
    <name type="common">Pearly razorfish</name>
    <name type="synonym">Hemipteronotus novacula</name>
    <dbReference type="NCBI Taxonomy" id="13765"/>
    <lineage>
        <taxon>Eukaryota</taxon>
        <taxon>Metazoa</taxon>
        <taxon>Chordata</taxon>
        <taxon>Craniata</taxon>
        <taxon>Vertebrata</taxon>
        <taxon>Euteleostomi</taxon>
        <taxon>Actinopterygii</taxon>
        <taxon>Neopterygii</taxon>
        <taxon>Teleostei</taxon>
        <taxon>Neoteleostei</taxon>
        <taxon>Acanthomorphata</taxon>
        <taxon>Eupercaria</taxon>
        <taxon>Labriformes</taxon>
        <taxon>Labridae</taxon>
        <taxon>Xyrichtys</taxon>
    </lineage>
</organism>
<evidence type="ECO:0000256" key="1">
    <source>
        <dbReference type="ARBA" id="ARBA00004479"/>
    </source>
</evidence>
<feature type="transmembrane region" description="Helical" evidence="11">
    <location>
        <begin position="594"/>
        <end position="613"/>
    </location>
</feature>
<feature type="compositionally biased region" description="Low complexity" evidence="10">
    <location>
        <begin position="677"/>
        <end position="694"/>
    </location>
</feature>
<evidence type="ECO:0000256" key="6">
    <source>
        <dbReference type="ARBA" id="ARBA00022989"/>
    </source>
</evidence>
<keyword evidence="9" id="KW-0325">Glycoprotein</keyword>
<dbReference type="EMBL" id="OY660870">
    <property type="protein sequence ID" value="CAJ1060180.1"/>
    <property type="molecule type" value="Genomic_DNA"/>
</dbReference>
<sequence length="802" mass="89493">MSRTWSTFIAVALLAVQLCTGQKVCDIWSSAGSVVQRGSSFRVYCTFACKNLGKIYSSHPPTAQSYEKLNSSTIYHNVVDINNTRTFSCQSSCRHEGEPCGVDIKSGYLPEQPKNLSCSYNVRNNESGVVLCTWKTGRDTHLQNSSILWVRTVSENHTAGPEAFKVSGKGGDSLSTSFTRSSSVRMISVWVQVKNELGSSASAPVNYTLRDIAMPSAPVLGQPECSSRKCTIRVEQLVRTPYLEIEYRAEAQTWVSSPFSVMQMGQTQVLSISSLEPYRLYHFRARSRFSSGVWSQWSRDISGWTQEEAPAKELDVWYTEASSDATSLQVYWKEPTFSDARGKIICYKVSVYNQRSNMLAANISAGVRNYTVPFCADCEVIVWVCNSIGCSPPSKITAKNKKAKLLQDVKVTADNHSVAISWTKLRTTTVAAEYVVEWYPEGQKLEQLRWTRLEKNANHCVITDLKPAECYEGAVYIHHNDGSVGQNRFTGVISESVPTAGPSVQENVDGNEVKVTWTEIPRGQRGGCITKYTIYLENSGGHQQHYSVLASKWTHTVQGLSPDVYSLWVTASTAKGEGPAGQKVKFYIKQETQYLLIVFVLILVITLFLLCLWQCSAVKQRFWGVFKCLKLDADLDPANSKWAKECTQEKGRMNLQLPQSDCSVAQEEEEPILVNIEELPNQSSEIRSPSDDSSQVPPETSLSPLTEQTTQLYPLTTYIKSFSHDSDSSDHTQSSMDTNSTVDYISSHRQGGSDEDDQEEEDFLEMDGFFPSHNIFMVPQGFGGKLTLDAVKINCTDFFQNS</sequence>
<dbReference type="InterPro" id="IPR052672">
    <property type="entry name" value="Type1_Cytokine_Rcpt_Type2"/>
</dbReference>